<comment type="subcellular location">
    <subcellularLocation>
        <location evidence="9">Cytoplasm</location>
    </subcellularLocation>
</comment>
<accession>A0A1G2ELK1</accession>
<evidence type="ECO:0000259" key="10">
    <source>
        <dbReference type="Pfam" id="PF20258"/>
    </source>
</evidence>
<evidence type="ECO:0000256" key="9">
    <source>
        <dbReference type="HAMAP-Rule" id="MF_00144"/>
    </source>
</evidence>
<feature type="site" description="Interaction with tRNA" evidence="9">
    <location>
        <position position="313"/>
    </location>
</feature>
<keyword evidence="9" id="KW-0963">Cytoplasm</keyword>
<keyword evidence="7" id="KW-1015">Disulfide bond</keyword>
<evidence type="ECO:0000313" key="12">
    <source>
        <dbReference type="EMBL" id="OGZ26647.1"/>
    </source>
</evidence>
<evidence type="ECO:0000259" key="11">
    <source>
        <dbReference type="Pfam" id="PF20259"/>
    </source>
</evidence>
<evidence type="ECO:0000313" key="13">
    <source>
        <dbReference type="Proteomes" id="UP000176326"/>
    </source>
</evidence>
<evidence type="ECO:0000256" key="6">
    <source>
        <dbReference type="ARBA" id="ARBA00022884"/>
    </source>
</evidence>
<feature type="binding site" evidence="9">
    <location>
        <begin position="7"/>
        <end position="14"/>
    </location>
    <ligand>
        <name>ATP</name>
        <dbReference type="ChEBI" id="CHEBI:30616"/>
    </ligand>
</feature>
<keyword evidence="2 9" id="KW-0808">Transferase</keyword>
<evidence type="ECO:0000256" key="4">
    <source>
        <dbReference type="ARBA" id="ARBA00022741"/>
    </source>
</evidence>
<dbReference type="GO" id="GO:0005737">
    <property type="term" value="C:cytoplasm"/>
    <property type="evidence" value="ECO:0007669"/>
    <property type="project" value="UniProtKB-SubCell"/>
</dbReference>
<dbReference type="NCBIfam" id="NF001138">
    <property type="entry name" value="PRK00143.1"/>
    <property type="match status" value="1"/>
</dbReference>
<evidence type="ECO:0000256" key="8">
    <source>
        <dbReference type="ARBA" id="ARBA00051542"/>
    </source>
</evidence>
<evidence type="ECO:0000256" key="7">
    <source>
        <dbReference type="ARBA" id="ARBA00023157"/>
    </source>
</evidence>
<protein>
    <recommendedName>
        <fullName evidence="9">tRNA-specific 2-thiouridylase MnmA</fullName>
        <ecNumber evidence="9">2.8.1.13</ecNumber>
    </recommendedName>
</protein>
<keyword evidence="1 9" id="KW-0820">tRNA-binding</keyword>
<comment type="caution">
    <text evidence="12">The sequence shown here is derived from an EMBL/GenBank/DDBJ whole genome shotgun (WGS) entry which is preliminary data.</text>
</comment>
<proteinExistence type="inferred from homology"/>
<dbReference type="EMBL" id="MHMN01000057">
    <property type="protein sequence ID" value="OGZ26647.1"/>
    <property type="molecule type" value="Genomic_DNA"/>
</dbReference>
<dbReference type="Gene3D" id="2.40.30.10">
    <property type="entry name" value="Translation factors"/>
    <property type="match status" value="1"/>
</dbReference>
<organism evidence="12 13">
    <name type="scientific">Candidatus Nealsonbacteria bacterium RIFOXYC1_FULL_40_7</name>
    <dbReference type="NCBI Taxonomy" id="1801678"/>
    <lineage>
        <taxon>Bacteria</taxon>
        <taxon>Candidatus Nealsoniibacteriota</taxon>
    </lineage>
</organism>
<evidence type="ECO:0000256" key="1">
    <source>
        <dbReference type="ARBA" id="ARBA00022555"/>
    </source>
</evidence>
<name>A0A1G2ELK1_9BACT</name>
<reference evidence="12 13" key="1">
    <citation type="journal article" date="2016" name="Nat. Commun.">
        <title>Thousands of microbial genomes shed light on interconnected biogeochemical processes in an aquifer system.</title>
        <authorList>
            <person name="Anantharaman K."/>
            <person name="Brown C.T."/>
            <person name="Hug L.A."/>
            <person name="Sharon I."/>
            <person name="Castelle C.J."/>
            <person name="Probst A.J."/>
            <person name="Thomas B.C."/>
            <person name="Singh A."/>
            <person name="Wilkins M.J."/>
            <person name="Karaoz U."/>
            <person name="Brodie E.L."/>
            <person name="Williams K.H."/>
            <person name="Hubbard S.S."/>
            <person name="Banfield J.F."/>
        </authorList>
    </citation>
    <scope>NUCLEOTIDE SEQUENCE [LARGE SCALE GENOMIC DNA]</scope>
</reference>
<gene>
    <name evidence="9" type="primary">mnmA</name>
    <name evidence="12" type="ORF">A2427_04160</name>
</gene>
<dbReference type="PANTHER" id="PTHR11933:SF5">
    <property type="entry name" value="MITOCHONDRIAL TRNA-SPECIFIC 2-THIOURIDYLASE 1"/>
    <property type="match status" value="1"/>
</dbReference>
<dbReference type="CDD" id="cd01998">
    <property type="entry name" value="MnmA_TRMU-like"/>
    <property type="match status" value="1"/>
</dbReference>
<feature type="binding site" evidence="9">
    <location>
        <position position="33"/>
    </location>
    <ligand>
        <name>ATP</name>
        <dbReference type="ChEBI" id="CHEBI:30616"/>
    </ligand>
</feature>
<comment type="similarity">
    <text evidence="9">Belongs to the MnmA/TRMU family.</text>
</comment>
<feature type="domain" description="tRNA-specific 2-thiouridylase MnmA-like C-terminal" evidence="10">
    <location>
        <begin position="259"/>
        <end position="329"/>
    </location>
</feature>
<feature type="domain" description="tRNA-specific 2-thiouridylase MnmA-like central" evidence="11">
    <location>
        <begin position="189"/>
        <end position="251"/>
    </location>
</feature>
<dbReference type="GO" id="GO:0103016">
    <property type="term" value="F:tRNA-uridine 2-sulfurtransferase activity"/>
    <property type="evidence" value="ECO:0007669"/>
    <property type="project" value="UniProtKB-EC"/>
</dbReference>
<keyword evidence="6 9" id="KW-0694">RNA-binding</keyword>
<dbReference type="SUPFAM" id="SSF52402">
    <property type="entry name" value="Adenine nucleotide alpha hydrolases-like"/>
    <property type="match status" value="1"/>
</dbReference>
<evidence type="ECO:0000256" key="3">
    <source>
        <dbReference type="ARBA" id="ARBA00022694"/>
    </source>
</evidence>
<comment type="function">
    <text evidence="9">Catalyzes the 2-thiolation of uridine at the wobble position (U34) of tRNA, leading to the formation of s(2)U34.</text>
</comment>
<dbReference type="NCBIfam" id="TIGR00420">
    <property type="entry name" value="trmU"/>
    <property type="match status" value="1"/>
</dbReference>
<keyword evidence="3 9" id="KW-0819">tRNA processing</keyword>
<keyword evidence="5 9" id="KW-0067">ATP-binding</keyword>
<dbReference type="GO" id="GO:0000049">
    <property type="term" value="F:tRNA binding"/>
    <property type="evidence" value="ECO:0007669"/>
    <property type="project" value="UniProtKB-KW"/>
</dbReference>
<keyword evidence="4 9" id="KW-0547">Nucleotide-binding</keyword>
<dbReference type="InterPro" id="IPR014729">
    <property type="entry name" value="Rossmann-like_a/b/a_fold"/>
</dbReference>
<dbReference type="Gene3D" id="2.30.30.280">
    <property type="entry name" value="Adenine nucleotide alpha hydrolases-like domains"/>
    <property type="match status" value="1"/>
</dbReference>
<dbReference type="GO" id="GO:0002143">
    <property type="term" value="P:tRNA wobble position uridine thiolation"/>
    <property type="evidence" value="ECO:0007669"/>
    <property type="project" value="TreeGrafter"/>
</dbReference>
<dbReference type="Pfam" id="PF20258">
    <property type="entry name" value="tRNA_Me_trans_C"/>
    <property type="match status" value="1"/>
</dbReference>
<feature type="region of interest" description="Interaction with tRNA" evidence="9">
    <location>
        <begin position="285"/>
        <end position="286"/>
    </location>
</feature>
<comment type="catalytic activity">
    <reaction evidence="8 9">
        <text>S-sulfanyl-L-cysteinyl-[protein] + uridine(34) in tRNA + AH2 + ATP = 2-thiouridine(34) in tRNA + L-cysteinyl-[protein] + A + AMP + diphosphate + H(+)</text>
        <dbReference type="Rhea" id="RHEA:47032"/>
        <dbReference type="Rhea" id="RHEA-COMP:10131"/>
        <dbReference type="Rhea" id="RHEA-COMP:11726"/>
        <dbReference type="Rhea" id="RHEA-COMP:11727"/>
        <dbReference type="Rhea" id="RHEA-COMP:11728"/>
        <dbReference type="ChEBI" id="CHEBI:13193"/>
        <dbReference type="ChEBI" id="CHEBI:15378"/>
        <dbReference type="ChEBI" id="CHEBI:17499"/>
        <dbReference type="ChEBI" id="CHEBI:29950"/>
        <dbReference type="ChEBI" id="CHEBI:30616"/>
        <dbReference type="ChEBI" id="CHEBI:33019"/>
        <dbReference type="ChEBI" id="CHEBI:61963"/>
        <dbReference type="ChEBI" id="CHEBI:65315"/>
        <dbReference type="ChEBI" id="CHEBI:87170"/>
        <dbReference type="ChEBI" id="CHEBI:456215"/>
        <dbReference type="EC" id="2.8.1.13"/>
    </reaction>
</comment>
<sequence>MKTVLVAMSGGVDSSVTALLLKEEGFCPIGVHFRLHSGYIENEKRVKSVAERIGIQFCVLDYRKEFKKEIIDSFIKDNKEGFTPNPCVLCNKIVKFNLLFKNLDKFNADYLATGHYVKIKEGKIFEAEDKEKDQSYFLWKSSQNILKKTLFPLGEYKKSEVREIARKSALPVYNQPESQEICFISSNIEEFLKENLGVDKGNVVDKEGNVLGEHQGLWLYTIGQRRRIGLSGGPYYVIEKNIKDNSVIVSRNEEDLFSRELVFKNENWISGKEPKFPLKVGAKIRYRHKSSDALLEKNKIIFREPQRAITPGQSVVFYRGEEMLGGAVIVKKPLAP</sequence>
<dbReference type="Pfam" id="PF03054">
    <property type="entry name" value="tRNA_Me_trans"/>
    <property type="match status" value="1"/>
</dbReference>
<dbReference type="AlphaFoldDB" id="A0A1G2ELK1"/>
<feature type="region of interest" description="Interaction with tRNA" evidence="9">
    <location>
        <begin position="132"/>
        <end position="134"/>
    </location>
</feature>
<dbReference type="PANTHER" id="PTHR11933">
    <property type="entry name" value="TRNA 5-METHYLAMINOMETHYL-2-THIOURIDYLATE -METHYLTRANSFERASE"/>
    <property type="match status" value="1"/>
</dbReference>
<dbReference type="Proteomes" id="UP000176326">
    <property type="component" value="Unassembled WGS sequence"/>
</dbReference>
<dbReference type="Pfam" id="PF20259">
    <property type="entry name" value="tRNA_Me_trans_M"/>
    <property type="match status" value="1"/>
</dbReference>
<dbReference type="InterPro" id="IPR046884">
    <property type="entry name" value="MnmA-like_central"/>
</dbReference>
<feature type="site" description="Interaction with tRNA" evidence="9">
    <location>
        <position position="115"/>
    </location>
</feature>
<dbReference type="EC" id="2.8.1.13" evidence="9"/>
<dbReference type="GO" id="GO:0005524">
    <property type="term" value="F:ATP binding"/>
    <property type="evidence" value="ECO:0007669"/>
    <property type="project" value="UniProtKB-KW"/>
</dbReference>
<dbReference type="InterPro" id="IPR046885">
    <property type="entry name" value="MnmA-like_C"/>
</dbReference>
<comment type="caution">
    <text evidence="9">Lacks conserved residue(s) required for the propagation of feature annotation.</text>
</comment>
<dbReference type="InterPro" id="IPR023382">
    <property type="entry name" value="MnmA-like_central_sf"/>
</dbReference>
<feature type="active site" description="Cysteine persulfide intermediate" evidence="9">
    <location>
        <position position="182"/>
    </location>
</feature>
<dbReference type="HAMAP" id="MF_00144">
    <property type="entry name" value="tRNA_thiouridyl_MnmA"/>
    <property type="match status" value="1"/>
</dbReference>
<evidence type="ECO:0000256" key="5">
    <source>
        <dbReference type="ARBA" id="ARBA00022840"/>
    </source>
</evidence>
<evidence type="ECO:0000256" key="2">
    <source>
        <dbReference type="ARBA" id="ARBA00022679"/>
    </source>
</evidence>
<dbReference type="Gene3D" id="3.40.50.620">
    <property type="entry name" value="HUPs"/>
    <property type="match status" value="1"/>
</dbReference>
<dbReference type="FunFam" id="2.30.30.280:FF:000001">
    <property type="entry name" value="tRNA-specific 2-thiouridylase MnmA"/>
    <property type="match status" value="1"/>
</dbReference>
<feature type="binding site" evidence="9">
    <location>
        <position position="114"/>
    </location>
    <ligand>
        <name>ATP</name>
        <dbReference type="ChEBI" id="CHEBI:30616"/>
    </ligand>
</feature>
<dbReference type="InterPro" id="IPR004506">
    <property type="entry name" value="MnmA-like"/>
</dbReference>
<feature type="active site" description="Nucleophile" evidence="9">
    <location>
        <position position="90"/>
    </location>
</feature>